<protein>
    <submittedName>
        <fullName evidence="7">Putative ankyrin repeat protein L93</fullName>
    </submittedName>
</protein>
<reference evidence="7" key="1">
    <citation type="journal article" date="2012" name="Nature">
        <title>The oyster genome reveals stress adaptation and complexity of shell formation.</title>
        <authorList>
            <person name="Zhang G."/>
            <person name="Fang X."/>
            <person name="Guo X."/>
            <person name="Li L."/>
            <person name="Luo R."/>
            <person name="Xu F."/>
            <person name="Yang P."/>
            <person name="Zhang L."/>
            <person name="Wang X."/>
            <person name="Qi H."/>
            <person name="Xiong Z."/>
            <person name="Que H."/>
            <person name="Xie Y."/>
            <person name="Holland P.W."/>
            <person name="Paps J."/>
            <person name="Zhu Y."/>
            <person name="Wu F."/>
            <person name="Chen Y."/>
            <person name="Wang J."/>
            <person name="Peng C."/>
            <person name="Meng J."/>
            <person name="Yang L."/>
            <person name="Liu J."/>
            <person name="Wen B."/>
            <person name="Zhang N."/>
            <person name="Huang Z."/>
            <person name="Zhu Q."/>
            <person name="Feng Y."/>
            <person name="Mount A."/>
            <person name="Hedgecock D."/>
            <person name="Xu Z."/>
            <person name="Liu Y."/>
            <person name="Domazet-Loso T."/>
            <person name="Du Y."/>
            <person name="Sun X."/>
            <person name="Zhang S."/>
            <person name="Liu B."/>
            <person name="Cheng P."/>
            <person name="Jiang X."/>
            <person name="Li J."/>
            <person name="Fan D."/>
            <person name="Wang W."/>
            <person name="Fu W."/>
            <person name="Wang T."/>
            <person name="Wang B."/>
            <person name="Zhang J."/>
            <person name="Peng Z."/>
            <person name="Li Y."/>
            <person name="Li N."/>
            <person name="Wang J."/>
            <person name="Chen M."/>
            <person name="He Y."/>
            <person name="Tan F."/>
            <person name="Song X."/>
            <person name="Zheng Q."/>
            <person name="Huang R."/>
            <person name="Yang H."/>
            <person name="Du X."/>
            <person name="Chen L."/>
            <person name="Yang M."/>
            <person name="Gaffney P.M."/>
            <person name="Wang S."/>
            <person name="Luo L."/>
            <person name="She Z."/>
            <person name="Ming Y."/>
            <person name="Huang W."/>
            <person name="Zhang S."/>
            <person name="Huang B."/>
            <person name="Zhang Y."/>
            <person name="Qu T."/>
            <person name="Ni P."/>
            <person name="Miao G."/>
            <person name="Wang J."/>
            <person name="Wang Q."/>
            <person name="Steinberg C.E."/>
            <person name="Wang H."/>
            <person name="Li N."/>
            <person name="Qian L."/>
            <person name="Zhang G."/>
            <person name="Li Y."/>
            <person name="Yang H."/>
            <person name="Liu X."/>
            <person name="Wang J."/>
            <person name="Yin Y."/>
            <person name="Wang J."/>
        </authorList>
    </citation>
    <scope>NUCLEOTIDE SEQUENCE [LARGE SCALE GENOMIC DNA]</scope>
    <source>
        <strain evidence="7">05x7-T-G4-1.051#20</strain>
    </source>
</reference>
<feature type="repeat" description="ANK" evidence="5">
    <location>
        <begin position="30"/>
        <end position="62"/>
    </location>
</feature>
<dbReference type="InterPro" id="IPR051573">
    <property type="entry name" value="Ankyrin-SOCS_box_domain"/>
</dbReference>
<feature type="repeat" description="ANK" evidence="5">
    <location>
        <begin position="63"/>
        <end position="97"/>
    </location>
</feature>
<dbReference type="InterPro" id="IPR000859">
    <property type="entry name" value="CUB_dom"/>
</dbReference>
<evidence type="ECO:0000256" key="2">
    <source>
        <dbReference type="ARBA" id="ARBA00022737"/>
    </source>
</evidence>
<dbReference type="CDD" id="cd00041">
    <property type="entry name" value="CUB"/>
    <property type="match status" value="1"/>
</dbReference>
<dbReference type="CDD" id="cd03587">
    <property type="entry name" value="SOCS"/>
    <property type="match status" value="1"/>
</dbReference>
<dbReference type="InterPro" id="IPR036770">
    <property type="entry name" value="Ankyrin_rpt-contain_sf"/>
</dbReference>
<comment type="similarity">
    <text evidence="1">Belongs to the ankyrin SOCS box (ASB) family.</text>
</comment>
<dbReference type="PROSITE" id="PS50088">
    <property type="entry name" value="ANK_REPEAT"/>
    <property type="match status" value="2"/>
</dbReference>
<dbReference type="SUPFAM" id="SSF49854">
    <property type="entry name" value="Spermadhesin, CUB domain"/>
    <property type="match status" value="1"/>
</dbReference>
<dbReference type="PANTHER" id="PTHR24136:SF15">
    <property type="entry name" value="ANK_REP_REGION DOMAIN-CONTAINING PROTEIN"/>
    <property type="match status" value="1"/>
</dbReference>
<comment type="caution">
    <text evidence="6">Lacks conserved residue(s) required for the propagation of feature annotation.</text>
</comment>
<dbReference type="HOGENOM" id="CLU_742374_0_0_1"/>
<dbReference type="Pfam" id="PF07525">
    <property type="entry name" value="SOCS_box"/>
    <property type="match status" value="1"/>
</dbReference>
<proteinExistence type="inferred from homology"/>
<keyword evidence="2" id="KW-0677">Repeat</keyword>
<dbReference type="SUPFAM" id="SSF158235">
    <property type="entry name" value="SOCS box-like"/>
    <property type="match status" value="1"/>
</dbReference>
<dbReference type="InterPro" id="IPR002110">
    <property type="entry name" value="Ankyrin_rpt"/>
</dbReference>
<dbReference type="GO" id="GO:0045732">
    <property type="term" value="P:positive regulation of protein catabolic process"/>
    <property type="evidence" value="ECO:0007669"/>
    <property type="project" value="TreeGrafter"/>
</dbReference>
<dbReference type="PANTHER" id="PTHR24136">
    <property type="entry name" value="SOWAH (DROSOPHILA) HOMOLOG"/>
    <property type="match status" value="1"/>
</dbReference>
<dbReference type="SMART" id="SM00969">
    <property type="entry name" value="SOCS_box"/>
    <property type="match status" value="1"/>
</dbReference>
<dbReference type="AlphaFoldDB" id="K1PYF4"/>
<evidence type="ECO:0000256" key="6">
    <source>
        <dbReference type="PROSITE-ProRule" id="PRU00059"/>
    </source>
</evidence>
<dbReference type="PROSITE" id="PS50225">
    <property type="entry name" value="SOCS"/>
    <property type="match status" value="1"/>
</dbReference>
<name>K1PYF4_MAGGI</name>
<dbReference type="SMART" id="SM00042">
    <property type="entry name" value="CUB"/>
    <property type="match status" value="1"/>
</dbReference>
<dbReference type="InParanoid" id="K1PYF4"/>
<dbReference type="Gene3D" id="2.60.120.290">
    <property type="entry name" value="Spermadhesin, CUB domain"/>
    <property type="match status" value="1"/>
</dbReference>
<dbReference type="PROSITE" id="PS01180">
    <property type="entry name" value="CUB"/>
    <property type="match status" value="1"/>
</dbReference>
<keyword evidence="3 5" id="KW-0040">ANK repeat</keyword>
<evidence type="ECO:0000256" key="1">
    <source>
        <dbReference type="ARBA" id="ARBA00005949"/>
    </source>
</evidence>
<dbReference type="SUPFAM" id="SSF48403">
    <property type="entry name" value="Ankyrin repeat"/>
    <property type="match status" value="1"/>
</dbReference>
<dbReference type="InterPro" id="IPR035914">
    <property type="entry name" value="Sperma_CUB_dom_sf"/>
</dbReference>
<evidence type="ECO:0000256" key="3">
    <source>
        <dbReference type="ARBA" id="ARBA00023043"/>
    </source>
</evidence>
<dbReference type="InterPro" id="IPR036036">
    <property type="entry name" value="SOCS_box-like_dom_sf"/>
</dbReference>
<dbReference type="GO" id="GO:0016567">
    <property type="term" value="P:protein ubiquitination"/>
    <property type="evidence" value="ECO:0007669"/>
    <property type="project" value="TreeGrafter"/>
</dbReference>
<organism evidence="7">
    <name type="scientific">Magallana gigas</name>
    <name type="common">Pacific oyster</name>
    <name type="synonym">Crassostrea gigas</name>
    <dbReference type="NCBI Taxonomy" id="29159"/>
    <lineage>
        <taxon>Eukaryota</taxon>
        <taxon>Metazoa</taxon>
        <taxon>Spiralia</taxon>
        <taxon>Lophotrochozoa</taxon>
        <taxon>Mollusca</taxon>
        <taxon>Bivalvia</taxon>
        <taxon>Autobranchia</taxon>
        <taxon>Pteriomorphia</taxon>
        <taxon>Ostreida</taxon>
        <taxon>Ostreoidea</taxon>
        <taxon>Ostreidae</taxon>
        <taxon>Magallana</taxon>
    </lineage>
</organism>
<dbReference type="Pfam" id="PF12796">
    <property type="entry name" value="Ank_2"/>
    <property type="match status" value="1"/>
</dbReference>
<evidence type="ECO:0000313" key="7">
    <source>
        <dbReference type="EMBL" id="EKC26668.1"/>
    </source>
</evidence>
<keyword evidence="4" id="KW-1015">Disulfide bond</keyword>
<sequence length="373" mass="41533">MSVNSAQSDPNYFPPVQITKILLHASADITEATLLPTAVQFGDLTLVKELIDLGMDINMLDDNMCTPLGSACSCVNVKTEVVKLLLDHGADVNRGGGWKKQKPIIFAYVHNSVNKIKLLLSFGATLTREEMTNLVSLSFSKSILENPEVITPWSKELMSWNLLLDAGFTPIDNDPVLANKIDQLRLCSSFDKINPWVWDMIFPMRSLKSLCRIVIRNSLRNFVKDVAIELLPLPTEIKRYLQLTEFSLPEKASSSTTIQYSRTGTGTADYFSSPGYPQPYASNLTLDLVLTATSRSAILYMDFLDCDLEFATAKVPYCQLDRITVHDGCCLNDVTTLQSSGPDLFLRFVSDSTVNGRGFYLKFYTNETATGRC</sequence>
<dbReference type="Pfam" id="PF00431">
    <property type="entry name" value="CUB"/>
    <property type="match status" value="1"/>
</dbReference>
<evidence type="ECO:0000256" key="5">
    <source>
        <dbReference type="PROSITE-ProRule" id="PRU00023"/>
    </source>
</evidence>
<dbReference type="GO" id="GO:0035556">
    <property type="term" value="P:intracellular signal transduction"/>
    <property type="evidence" value="ECO:0007669"/>
    <property type="project" value="InterPro"/>
</dbReference>
<dbReference type="InterPro" id="IPR001496">
    <property type="entry name" value="SOCS_box"/>
</dbReference>
<dbReference type="Gene3D" id="1.25.40.20">
    <property type="entry name" value="Ankyrin repeat-containing domain"/>
    <property type="match status" value="1"/>
</dbReference>
<dbReference type="SMART" id="SM00248">
    <property type="entry name" value="ANK"/>
    <property type="match status" value="3"/>
</dbReference>
<dbReference type="EMBL" id="JH818404">
    <property type="protein sequence ID" value="EKC26668.1"/>
    <property type="molecule type" value="Genomic_DNA"/>
</dbReference>
<accession>K1PYF4</accession>
<gene>
    <name evidence="7" type="ORF">CGI_10001151</name>
</gene>
<dbReference type="Gene3D" id="1.10.750.20">
    <property type="entry name" value="SOCS box"/>
    <property type="match status" value="1"/>
</dbReference>
<evidence type="ECO:0000256" key="4">
    <source>
        <dbReference type="ARBA" id="ARBA00023157"/>
    </source>
</evidence>